<reference evidence="8 9" key="1">
    <citation type="journal article" date="2024" name="J. Plant Pathol.">
        <title>Sequence and assembly of the genome of Seiridium unicorne, isolate CBS 538.82, causal agent of cypress canker disease.</title>
        <authorList>
            <person name="Scali E."/>
            <person name="Rocca G.D."/>
            <person name="Danti R."/>
            <person name="Garbelotto M."/>
            <person name="Barberini S."/>
            <person name="Baroncelli R."/>
            <person name="Emiliani G."/>
        </authorList>
    </citation>
    <scope>NUCLEOTIDE SEQUENCE [LARGE SCALE GENOMIC DNA]</scope>
    <source>
        <strain evidence="8 9">BM-138-508</strain>
    </source>
</reference>
<protein>
    <submittedName>
        <fullName evidence="8">Apple domain-containing protein</fullName>
    </submittedName>
</protein>
<evidence type="ECO:0000256" key="2">
    <source>
        <dbReference type="ARBA" id="ARBA00006462"/>
    </source>
</evidence>
<keyword evidence="4" id="KW-0735">Signal-anchor</keyword>
<gene>
    <name evidence="8" type="ORF">SUNI508_07255</name>
</gene>
<dbReference type="PANTHER" id="PTHR23033:SF47">
    <property type="entry name" value="APPLE DOMAIN-CONTAINING PROTEIN-RELATED"/>
    <property type="match status" value="1"/>
</dbReference>
<dbReference type="InterPro" id="IPR026050">
    <property type="entry name" value="C1GALT1/C1GALT1_chp1"/>
</dbReference>
<evidence type="ECO:0000256" key="6">
    <source>
        <dbReference type="ARBA" id="ARBA00023136"/>
    </source>
</evidence>
<keyword evidence="3 7" id="KW-0812">Transmembrane</keyword>
<keyword evidence="9" id="KW-1185">Reference proteome</keyword>
<dbReference type="Gene3D" id="3.90.550.50">
    <property type="match status" value="1"/>
</dbReference>
<evidence type="ECO:0000256" key="1">
    <source>
        <dbReference type="ARBA" id="ARBA00004606"/>
    </source>
</evidence>
<accession>A0ABR2UYT6</accession>
<evidence type="ECO:0000256" key="4">
    <source>
        <dbReference type="ARBA" id="ARBA00022968"/>
    </source>
</evidence>
<evidence type="ECO:0000256" key="5">
    <source>
        <dbReference type="ARBA" id="ARBA00022989"/>
    </source>
</evidence>
<comment type="similarity">
    <text evidence="2">Belongs to the glycosyltransferase 31 family. Beta3-Gal-T subfamily.</text>
</comment>
<feature type="transmembrane region" description="Helical" evidence="7">
    <location>
        <begin position="21"/>
        <end position="39"/>
    </location>
</feature>
<evidence type="ECO:0000313" key="9">
    <source>
        <dbReference type="Proteomes" id="UP001408356"/>
    </source>
</evidence>
<name>A0ABR2UYT6_9PEZI</name>
<keyword evidence="5 7" id="KW-1133">Transmembrane helix</keyword>
<comment type="subcellular location">
    <subcellularLocation>
        <location evidence="1">Membrane</location>
        <topology evidence="1">Single-pass type II membrane protein</topology>
    </subcellularLocation>
</comment>
<evidence type="ECO:0000256" key="3">
    <source>
        <dbReference type="ARBA" id="ARBA00022692"/>
    </source>
</evidence>
<evidence type="ECO:0000256" key="7">
    <source>
        <dbReference type="SAM" id="Phobius"/>
    </source>
</evidence>
<keyword evidence="6 7" id="KW-0472">Membrane</keyword>
<evidence type="ECO:0000313" key="8">
    <source>
        <dbReference type="EMBL" id="KAK9419519.1"/>
    </source>
</evidence>
<organism evidence="8 9">
    <name type="scientific">Seiridium unicorne</name>
    <dbReference type="NCBI Taxonomy" id="138068"/>
    <lineage>
        <taxon>Eukaryota</taxon>
        <taxon>Fungi</taxon>
        <taxon>Dikarya</taxon>
        <taxon>Ascomycota</taxon>
        <taxon>Pezizomycotina</taxon>
        <taxon>Sordariomycetes</taxon>
        <taxon>Xylariomycetidae</taxon>
        <taxon>Amphisphaeriales</taxon>
        <taxon>Sporocadaceae</taxon>
        <taxon>Seiridium</taxon>
    </lineage>
</organism>
<dbReference type="Proteomes" id="UP001408356">
    <property type="component" value="Unassembled WGS sequence"/>
</dbReference>
<dbReference type="PANTHER" id="PTHR23033">
    <property type="entry name" value="BETA1,3-GALACTOSYLTRANSFERASE"/>
    <property type="match status" value="1"/>
</dbReference>
<proteinExistence type="inferred from homology"/>
<sequence>MSSCLKILLRYPLAARQQPRFKLRLTAIVVAAFLLWHFINSYKNFRYDIPHTDPPASVDKETQLSCDSLQGLGDIFLILRTGASEALRRLPAHFNTTLRCLHSQNYGIWSDYEEYIGGHHVHDAFDEMDPEVIASHPDFAYYRRLKEQGRSSFTVDELTEWATAPNSAGGRDTPGWKLDKWKFLPIADKAYRQQPNAKWYIFMEGDTYIHWANILHWLSHIDASKPYYMGQEMQIGDIVFAYGGSSFVISNSAMKTLVEYRATKPGVYEEFTGNHWAGDCVLGKAMLDAGIKLSWQYPNLFGGMPYDMDYNETFGSPQRRLWCYPTTTYHHVSPSDVEEIYHNEQKWNQEARSVLTHRPATGRRVPSAIAMSLLLELPRELRDIIISHVILSPRSVFDPAQVVRERENVSVNSTVTGTVTPEHMWVGLKAVKNPALPLLLLNRQLMVETLEVIARLPSRPVWQADVLVTEDCIAYPTWTCVPYLPADRGAVDALHVKFRIEHDMRALQQMRYFPLPPNKRSPVYWQLYDLLVMIPILGPRVKRHDQPPSSCLTIHKLILDFEGTTQDKWLAYRFAQFAWDFIMVLLNEYSRDRQWAVYLFERVGDIEIHVYGSCWTKVDISQILSNPDNMGFGTFPEGRLQHKQRLMSQRKEARLPVSDPENL</sequence>
<dbReference type="EMBL" id="JARVKF010000310">
    <property type="protein sequence ID" value="KAK9419519.1"/>
    <property type="molecule type" value="Genomic_DNA"/>
</dbReference>
<comment type="caution">
    <text evidence="8">The sequence shown here is derived from an EMBL/GenBank/DDBJ whole genome shotgun (WGS) entry which is preliminary data.</text>
</comment>